<proteinExistence type="predicted"/>
<feature type="compositionally biased region" description="Polar residues" evidence="2">
    <location>
        <begin position="85"/>
        <end position="102"/>
    </location>
</feature>
<feature type="compositionally biased region" description="Acidic residues" evidence="2">
    <location>
        <begin position="191"/>
        <end position="200"/>
    </location>
</feature>
<sequence>MKLGNFAFNAGRYYCKPHFKQLFAIKGNYSGGFQNDNKSPSSFNPSGYGMPADGATALGRKPSLIRDRLNAIESKQGAGAGGSPLSVNGSTQQLAQSDSGVSPGSAVRERALFLIHCFNDTGSMNDDQLAKDKLVESLRQQLEERDAQIALLKQENDALRAKLQLQAVQGNSTEQLREETPNASSALVAQDEVEQPAESQ</sequence>
<reference evidence="3 4" key="1">
    <citation type="journal article" date="2015" name="Genome Biol. Evol.">
        <title>Phylogenomic analyses indicate that early fungi evolved digesting cell walls of algal ancestors of land plants.</title>
        <authorList>
            <person name="Chang Y."/>
            <person name="Wang S."/>
            <person name="Sekimoto S."/>
            <person name="Aerts A.L."/>
            <person name="Choi C."/>
            <person name="Clum A."/>
            <person name="LaButti K.M."/>
            <person name="Lindquist E.A."/>
            <person name="Yee Ngan C."/>
            <person name="Ohm R.A."/>
            <person name="Salamov A.A."/>
            <person name="Grigoriev I.V."/>
            <person name="Spatafora J.W."/>
            <person name="Berbee M.L."/>
        </authorList>
    </citation>
    <scope>NUCLEOTIDE SEQUENCE [LARGE SCALE GENOMIC DNA]</scope>
    <source>
        <strain evidence="3 4">JEL478</strain>
    </source>
</reference>
<feature type="region of interest" description="Disordered" evidence="2">
    <location>
        <begin position="75"/>
        <end position="102"/>
    </location>
</feature>
<dbReference type="OrthoDB" id="8062037at2759"/>
<protein>
    <recommendedName>
        <fullName evidence="5">LIM zinc-binding domain-containing protein</fullName>
    </recommendedName>
</protein>
<keyword evidence="4" id="KW-1185">Reference proteome</keyword>
<feature type="coiled-coil region" evidence="1">
    <location>
        <begin position="135"/>
        <end position="169"/>
    </location>
</feature>
<evidence type="ECO:0000256" key="2">
    <source>
        <dbReference type="SAM" id="MobiDB-lite"/>
    </source>
</evidence>
<dbReference type="EMBL" id="KQ965748">
    <property type="protein sequence ID" value="KXS17101.1"/>
    <property type="molecule type" value="Genomic_DNA"/>
</dbReference>
<dbReference type="STRING" id="1344416.A0A139AK00"/>
<gene>
    <name evidence="3" type="ORF">M427DRAFT_54759</name>
</gene>
<evidence type="ECO:0000256" key="1">
    <source>
        <dbReference type="SAM" id="Coils"/>
    </source>
</evidence>
<dbReference type="SUPFAM" id="SSF57716">
    <property type="entry name" value="Glucocorticoid receptor-like (DNA-binding domain)"/>
    <property type="match status" value="1"/>
</dbReference>
<name>A0A139AK00_GONPJ</name>
<keyword evidence="1" id="KW-0175">Coiled coil</keyword>
<evidence type="ECO:0008006" key="5">
    <source>
        <dbReference type="Google" id="ProtNLM"/>
    </source>
</evidence>
<accession>A0A139AK00</accession>
<feature type="region of interest" description="Disordered" evidence="2">
    <location>
        <begin position="169"/>
        <end position="200"/>
    </location>
</feature>
<evidence type="ECO:0000313" key="3">
    <source>
        <dbReference type="EMBL" id="KXS17101.1"/>
    </source>
</evidence>
<dbReference type="AlphaFoldDB" id="A0A139AK00"/>
<dbReference type="Proteomes" id="UP000070544">
    <property type="component" value="Unassembled WGS sequence"/>
</dbReference>
<organism evidence="3 4">
    <name type="scientific">Gonapodya prolifera (strain JEL478)</name>
    <name type="common">Monoblepharis prolifera</name>
    <dbReference type="NCBI Taxonomy" id="1344416"/>
    <lineage>
        <taxon>Eukaryota</taxon>
        <taxon>Fungi</taxon>
        <taxon>Fungi incertae sedis</taxon>
        <taxon>Chytridiomycota</taxon>
        <taxon>Chytridiomycota incertae sedis</taxon>
        <taxon>Monoblepharidomycetes</taxon>
        <taxon>Monoblepharidales</taxon>
        <taxon>Gonapodyaceae</taxon>
        <taxon>Gonapodya</taxon>
    </lineage>
</organism>
<evidence type="ECO:0000313" key="4">
    <source>
        <dbReference type="Proteomes" id="UP000070544"/>
    </source>
</evidence>